<evidence type="ECO:0000313" key="3">
    <source>
        <dbReference type="EMBL" id="OBT93655.2"/>
    </source>
</evidence>
<feature type="region of interest" description="Disordered" evidence="1">
    <location>
        <begin position="444"/>
        <end position="463"/>
    </location>
</feature>
<evidence type="ECO:0000313" key="4">
    <source>
        <dbReference type="Proteomes" id="UP000091956"/>
    </source>
</evidence>
<dbReference type="InterPro" id="IPR019417">
    <property type="entry name" value="DUF2415"/>
</dbReference>
<dbReference type="InterPro" id="IPR015943">
    <property type="entry name" value="WD40/YVTN_repeat-like_dom_sf"/>
</dbReference>
<dbReference type="InterPro" id="IPR036322">
    <property type="entry name" value="WD40_repeat_dom_sf"/>
</dbReference>
<accession>A0A1B8GCS4</accession>
<dbReference type="Gene3D" id="2.130.10.10">
    <property type="entry name" value="YVTN repeat-like/Quinoprotein amine dehydrogenase"/>
    <property type="match status" value="1"/>
</dbReference>
<sequence>MAAMAVKYDSLYHATDNLILPCPRKQYRAFMLAGHWQLRSFVHSPSLGKVHYLGVRDIYEIDTSKRTRRIVDTLSFKPKCLVSSNGWICCGGEKGRFAALHLDSNEGGVGPPSEADVRLPLDLDPFRRLHLSLQNRDSRPGTSADANRNRSQMRIIGDEILNCITLWFPGSEVTEGAYSKPVAVVASNDLSAYIVDLESLEVIDSVEQVDPVNLGRISPDGSVLIVVGDDPYMHVYKRTLESGSRKNEEEYSWTKCHAVQLPGQRISDEGDMRGSFAGDFSDRYLAVGTQHGMIAVYETAHLIRPEKPRPIVTFPTTRPNTKHGAVRSLQFSPSSPYDLLAVTEDGGRVIVADVRSLNTRQVMDVGESVEGFELVTLTESTGDDVIDPRLQADLDARGDESTDFFDSFLDSGQRRAAPQLINHGTHQLTRDETAVLEALQIERRRRERETNPTASNNPWNSVADELRARTRTGERRSPNTNLPGPLRDLLSSRNTDSLRALVLERNQDREQRGLPPRRRGVMTAARAGLDPESRDPTRVPDNQPIDGDAMPRISLHLPSSLSIHSSPSSAEVDAIYSMAMDSQDPSARLQLGVDDEVRRETIRQADELASMRRRQNEPWTSSPVQARYSGQRDPPEENQTTGCTWSRDSRTLYVGTEGGMYEFPVNITNRKIFPSIKWR</sequence>
<reference evidence="3 4" key="1">
    <citation type="submission" date="2016-03" db="EMBL/GenBank/DDBJ databases">
        <title>Comparative genomics of Pseudogymnoascus destructans, the fungus causing white-nose syndrome of bats.</title>
        <authorList>
            <person name="Palmer J.M."/>
            <person name="Drees K.P."/>
            <person name="Foster J.T."/>
            <person name="Lindner D.L."/>
        </authorList>
    </citation>
    <scope>NUCLEOTIDE SEQUENCE [LARGE SCALE GENOMIC DNA]</scope>
    <source>
        <strain evidence="3 4">UAMH 10579</strain>
    </source>
</reference>
<gene>
    <name evidence="3" type="ORF">VE01_08073</name>
</gene>
<dbReference type="SUPFAM" id="SSF50978">
    <property type="entry name" value="WD40 repeat-like"/>
    <property type="match status" value="1"/>
</dbReference>
<reference evidence="4" key="2">
    <citation type="journal article" date="2018" name="Nat. Commun.">
        <title>Extreme sensitivity to ultraviolet light in the fungal pathogen causing white-nose syndrome of bats.</title>
        <authorList>
            <person name="Palmer J.M."/>
            <person name="Drees K.P."/>
            <person name="Foster J.T."/>
            <person name="Lindner D.L."/>
        </authorList>
    </citation>
    <scope>NUCLEOTIDE SEQUENCE [LARGE SCALE GENOMIC DNA]</scope>
    <source>
        <strain evidence="4">UAMH 10579</strain>
    </source>
</reference>
<dbReference type="PANTHER" id="PTHR43991:SF9">
    <property type="entry name" value="DUF2415 DOMAIN-CONTAINING PROTEIN"/>
    <property type="match status" value="1"/>
</dbReference>
<name>A0A1B8GCS4_9PEZI</name>
<dbReference type="EMBL" id="KV460251">
    <property type="protein sequence ID" value="OBT93655.2"/>
    <property type="molecule type" value="Genomic_DNA"/>
</dbReference>
<feature type="region of interest" description="Disordered" evidence="1">
    <location>
        <begin position="611"/>
        <end position="643"/>
    </location>
</feature>
<keyword evidence="4" id="KW-1185">Reference proteome</keyword>
<protein>
    <recommendedName>
        <fullName evidence="2">DUF2415 domain-containing protein</fullName>
    </recommendedName>
</protein>
<dbReference type="PANTHER" id="PTHR43991">
    <property type="entry name" value="WD REPEAT PROTEIN (AFU_ORTHOLOGUE AFUA_8G05640)-RELATED"/>
    <property type="match status" value="1"/>
</dbReference>
<dbReference type="RefSeq" id="XP_018127388.2">
    <property type="nucleotide sequence ID" value="XM_018277501.2"/>
</dbReference>
<organism evidence="3 4">
    <name type="scientific">Pseudogymnoascus verrucosus</name>
    <dbReference type="NCBI Taxonomy" id="342668"/>
    <lineage>
        <taxon>Eukaryota</taxon>
        <taxon>Fungi</taxon>
        <taxon>Dikarya</taxon>
        <taxon>Ascomycota</taxon>
        <taxon>Pezizomycotina</taxon>
        <taxon>Leotiomycetes</taxon>
        <taxon>Thelebolales</taxon>
        <taxon>Thelebolaceae</taxon>
        <taxon>Pseudogymnoascus</taxon>
    </lineage>
</organism>
<feature type="compositionally biased region" description="Polar residues" evidence="1">
    <location>
        <begin position="451"/>
        <end position="460"/>
    </location>
</feature>
<evidence type="ECO:0000256" key="1">
    <source>
        <dbReference type="SAM" id="MobiDB-lite"/>
    </source>
</evidence>
<dbReference type="Pfam" id="PF10313">
    <property type="entry name" value="DUF2415"/>
    <property type="match status" value="1"/>
</dbReference>
<proteinExistence type="predicted"/>
<feature type="compositionally biased region" description="Basic and acidic residues" evidence="1">
    <location>
        <begin position="529"/>
        <end position="538"/>
    </location>
</feature>
<dbReference type="AlphaFoldDB" id="A0A1B8GCS4"/>
<feature type="region of interest" description="Disordered" evidence="1">
    <location>
        <begin position="469"/>
        <end position="552"/>
    </location>
</feature>
<evidence type="ECO:0000259" key="2">
    <source>
        <dbReference type="Pfam" id="PF10313"/>
    </source>
</evidence>
<dbReference type="GeneID" id="28841459"/>
<dbReference type="STRING" id="342668.A0A1B8GCS4"/>
<dbReference type="Proteomes" id="UP000091956">
    <property type="component" value="Unassembled WGS sequence"/>
</dbReference>
<feature type="domain" description="DUF2415" evidence="2">
    <location>
        <begin position="324"/>
        <end position="363"/>
    </location>
</feature>